<dbReference type="Pfam" id="PF03460">
    <property type="entry name" value="NIR_SIR_ferr"/>
    <property type="match status" value="2"/>
</dbReference>
<protein>
    <submittedName>
        <fullName evidence="9">Sulfite reductase (Ferredoxin)</fullName>
    </submittedName>
</protein>
<organism evidence="9 10">
    <name type="scientific">Sediminitomix flava</name>
    <dbReference type="NCBI Taxonomy" id="379075"/>
    <lineage>
        <taxon>Bacteria</taxon>
        <taxon>Pseudomonadati</taxon>
        <taxon>Bacteroidota</taxon>
        <taxon>Cytophagia</taxon>
        <taxon>Cytophagales</taxon>
        <taxon>Flammeovirgaceae</taxon>
        <taxon>Sediminitomix</taxon>
    </lineage>
</organism>
<dbReference type="Gene3D" id="3.90.480.10">
    <property type="entry name" value="Sulfite Reductase Hemoprotein,Domain 2"/>
    <property type="match status" value="1"/>
</dbReference>
<evidence type="ECO:0000256" key="2">
    <source>
        <dbReference type="ARBA" id="ARBA00022617"/>
    </source>
</evidence>
<evidence type="ECO:0000256" key="1">
    <source>
        <dbReference type="ARBA" id="ARBA00022485"/>
    </source>
</evidence>
<evidence type="ECO:0000259" key="7">
    <source>
        <dbReference type="Pfam" id="PF01077"/>
    </source>
</evidence>
<evidence type="ECO:0000256" key="3">
    <source>
        <dbReference type="ARBA" id="ARBA00022723"/>
    </source>
</evidence>
<dbReference type="GO" id="GO:0046872">
    <property type="term" value="F:metal ion binding"/>
    <property type="evidence" value="ECO:0007669"/>
    <property type="project" value="UniProtKB-KW"/>
</dbReference>
<evidence type="ECO:0000256" key="5">
    <source>
        <dbReference type="ARBA" id="ARBA00023004"/>
    </source>
</evidence>
<dbReference type="RefSeq" id="WP_109616858.1">
    <property type="nucleotide sequence ID" value="NZ_QGDO01000002.1"/>
</dbReference>
<feature type="domain" description="Nitrite/Sulfite reductase ferredoxin-like" evidence="8">
    <location>
        <begin position="46"/>
        <end position="112"/>
    </location>
</feature>
<gene>
    <name evidence="9" type="ORF">BC781_102276</name>
</gene>
<dbReference type="Gene3D" id="1.20.120.330">
    <property type="entry name" value="Nucleotidyltransferases domain 2"/>
    <property type="match status" value="1"/>
</dbReference>
<dbReference type="InterPro" id="IPR051329">
    <property type="entry name" value="NIR_SIR_4Fe-4S"/>
</dbReference>
<keyword evidence="2" id="KW-0349">Heme</keyword>
<dbReference type="EMBL" id="QGDO01000002">
    <property type="protein sequence ID" value="PWJ42731.1"/>
    <property type="molecule type" value="Genomic_DNA"/>
</dbReference>
<sequence length="713" mass="80071">MSKQLEHLAPAVQKDIKELETKIERFQLGQMDEEKFKLYRLTRGVYGQRQLGVHMFRTKIPYGKLTADQLIRLADTSEKYTNGNLHLTTRQNIQYHYVKLNDSPLIWKELGELGVTAREACGNTVRNMTASAKAGVDPNEPFDVSPYVHAAYEYFLRNPICQEMGRKIKPAFSSSEQDSAFTYIHDFGFIPKVKTVDGEEVRGFKVLVGGGLGAQSFMAPVAFEFLEEDQVIPFMEAAIRVFDRYGEREKRHKARMKFLIKNLGLETFLQLVEEERKAIKSKTFKIDRELVKQPTPPEAKEWADVAPSDAAKFELWKATNTFEQKQKGFYGVQIKVLKGDIDAERARQFAAVVKEFAADDIRLTINQGILIKYVRPESFVHLFEKLNALGLAEPGFDSTGDVTSCPGTDTCNLGVTNSMGLAVELEKLIQEEYPHLLSDDAVKIKISGCMNSCGQHMVANIGFHGSSIKKKPLVIPAMQVVIGGGVNPDGEGFIAEKVIKIPTKRIPQTVRILLDDYEENREEGEYYNNYFRRQGKMYFYGILKHLAEVTTLEGTDQFDWGEDHKYEQAIGVGECAGVIMDVVGGILQDAQEKLSLAQETVAEGMFADSIYHSYAALIIGAKGLLLSEDFKCNTHAGIIKDFQEHFVDSGKIKLEGTFSDLVLNLKTQEPSEELAKDYIVKSADFIKQVSVIREAQLSENGQDKSVVGSYYKA</sequence>
<dbReference type="PANTHER" id="PTHR32439">
    <property type="entry name" value="FERREDOXIN--NITRITE REDUCTASE, CHLOROPLASTIC"/>
    <property type="match status" value="1"/>
</dbReference>
<name>A0A315ZB06_SEDFL</name>
<keyword evidence="4" id="KW-0560">Oxidoreductase</keyword>
<evidence type="ECO:0000313" key="10">
    <source>
        <dbReference type="Proteomes" id="UP000245535"/>
    </source>
</evidence>
<keyword evidence="10" id="KW-1185">Reference proteome</keyword>
<dbReference type="SUPFAM" id="SSF56014">
    <property type="entry name" value="Nitrite and sulphite reductase 4Fe-4S domain-like"/>
    <property type="match status" value="2"/>
</dbReference>
<dbReference type="OrthoDB" id="9803707at2"/>
<dbReference type="GO" id="GO:0020037">
    <property type="term" value="F:heme binding"/>
    <property type="evidence" value="ECO:0007669"/>
    <property type="project" value="InterPro"/>
</dbReference>
<dbReference type="GO" id="GO:0016491">
    <property type="term" value="F:oxidoreductase activity"/>
    <property type="evidence" value="ECO:0007669"/>
    <property type="project" value="UniProtKB-KW"/>
</dbReference>
<dbReference type="AlphaFoldDB" id="A0A315ZB06"/>
<dbReference type="Proteomes" id="UP000245535">
    <property type="component" value="Unassembled WGS sequence"/>
</dbReference>
<dbReference type="Pfam" id="PF01077">
    <property type="entry name" value="NIR_SIR"/>
    <property type="match status" value="2"/>
</dbReference>
<dbReference type="Gene3D" id="3.30.413.10">
    <property type="entry name" value="Sulfite Reductase Hemoprotein, domain 1"/>
    <property type="match status" value="2"/>
</dbReference>
<keyword evidence="1" id="KW-0004">4Fe-4S</keyword>
<evidence type="ECO:0000256" key="4">
    <source>
        <dbReference type="ARBA" id="ARBA00023002"/>
    </source>
</evidence>
<dbReference type="PRINTS" id="PR00397">
    <property type="entry name" value="SIROHAEM"/>
</dbReference>
<evidence type="ECO:0000259" key="8">
    <source>
        <dbReference type="Pfam" id="PF03460"/>
    </source>
</evidence>
<dbReference type="InterPro" id="IPR036136">
    <property type="entry name" value="Nit/Sulf_reduc_fer-like_dom_sf"/>
</dbReference>
<dbReference type="InterPro" id="IPR005117">
    <property type="entry name" value="NiRdtase/SiRdtase_haem-b_fer"/>
</dbReference>
<dbReference type="InterPro" id="IPR006067">
    <property type="entry name" value="NO2/SO3_Rdtase_4Fe4S_dom"/>
</dbReference>
<comment type="caution">
    <text evidence="9">The sequence shown here is derived from an EMBL/GenBank/DDBJ whole genome shotgun (WGS) entry which is preliminary data.</text>
</comment>
<feature type="domain" description="Nitrite/Sulfite reductase ferredoxin-like" evidence="8">
    <location>
        <begin position="323"/>
        <end position="388"/>
    </location>
</feature>
<keyword evidence="6" id="KW-0411">Iron-sulfur</keyword>
<evidence type="ECO:0000256" key="6">
    <source>
        <dbReference type="ARBA" id="ARBA00023014"/>
    </source>
</evidence>
<accession>A0A315ZB06</accession>
<dbReference type="GO" id="GO:0051539">
    <property type="term" value="F:4 iron, 4 sulfur cluster binding"/>
    <property type="evidence" value="ECO:0007669"/>
    <property type="project" value="UniProtKB-KW"/>
</dbReference>
<keyword evidence="3" id="KW-0479">Metal-binding</keyword>
<proteinExistence type="predicted"/>
<dbReference type="InterPro" id="IPR045854">
    <property type="entry name" value="NO2/SO3_Rdtase_4Fe4S_sf"/>
</dbReference>
<dbReference type="PANTHER" id="PTHR32439:SF9">
    <property type="entry name" value="BLR3264 PROTEIN"/>
    <property type="match status" value="1"/>
</dbReference>
<reference evidence="9 10" key="1">
    <citation type="submission" date="2018-03" db="EMBL/GenBank/DDBJ databases">
        <title>Genomic Encyclopedia of Archaeal and Bacterial Type Strains, Phase II (KMG-II): from individual species to whole genera.</title>
        <authorList>
            <person name="Goeker M."/>
        </authorList>
    </citation>
    <scope>NUCLEOTIDE SEQUENCE [LARGE SCALE GENOMIC DNA]</scope>
    <source>
        <strain evidence="9 10">DSM 28229</strain>
    </source>
</reference>
<evidence type="ECO:0000313" key="9">
    <source>
        <dbReference type="EMBL" id="PWJ42731.1"/>
    </source>
</evidence>
<feature type="domain" description="Nitrite/sulphite reductase 4Fe-4S" evidence="7">
    <location>
        <begin position="399"/>
        <end position="524"/>
    </location>
</feature>
<keyword evidence="5" id="KW-0408">Iron</keyword>
<feature type="domain" description="Nitrite/sulphite reductase 4Fe-4S" evidence="7">
    <location>
        <begin position="121"/>
        <end position="276"/>
    </location>
</feature>
<dbReference type="SUPFAM" id="SSF55124">
    <property type="entry name" value="Nitrite/Sulfite reductase N-terminal domain-like"/>
    <property type="match status" value="2"/>
</dbReference>
<dbReference type="InterPro" id="IPR006066">
    <property type="entry name" value="NO2/SO3_Rdtase_FeS/sirohaem_BS"/>
</dbReference>